<gene>
    <name evidence="10" type="primary">Slc35e3</name>
    <name evidence="10" type="ORF">LARI1_G002078</name>
</gene>
<name>A0A8T9BMF2_9HELO</name>
<feature type="transmembrane region" description="Helical" evidence="8">
    <location>
        <begin position="265"/>
        <end position="284"/>
    </location>
</feature>
<dbReference type="SUPFAM" id="SSF103481">
    <property type="entry name" value="Multidrug resistance efflux transporter EmrE"/>
    <property type="match status" value="1"/>
</dbReference>
<evidence type="ECO:0000256" key="7">
    <source>
        <dbReference type="ARBA" id="ARBA00023136"/>
    </source>
</evidence>
<feature type="transmembrane region" description="Helical" evidence="8">
    <location>
        <begin position="198"/>
        <end position="219"/>
    </location>
</feature>
<dbReference type="InterPro" id="IPR004853">
    <property type="entry name" value="Sugar_P_trans_dom"/>
</dbReference>
<comment type="caution">
    <text evidence="10">The sequence shown here is derived from an EMBL/GenBank/DDBJ whole genome shotgun (WGS) entry which is preliminary data.</text>
</comment>
<dbReference type="PANTHER" id="PTHR11132">
    <property type="entry name" value="SOLUTE CARRIER FAMILY 35"/>
    <property type="match status" value="1"/>
</dbReference>
<keyword evidence="6 8" id="KW-1133">Transmembrane helix</keyword>
<feature type="transmembrane region" description="Helical" evidence="8">
    <location>
        <begin position="231"/>
        <end position="250"/>
    </location>
</feature>
<evidence type="ECO:0000256" key="8">
    <source>
        <dbReference type="SAM" id="Phobius"/>
    </source>
</evidence>
<evidence type="ECO:0000256" key="3">
    <source>
        <dbReference type="ARBA" id="ARBA00010425"/>
    </source>
</evidence>
<dbReference type="EMBL" id="QGMF01000103">
    <property type="protein sequence ID" value="TVY19499.1"/>
    <property type="molecule type" value="Genomic_DNA"/>
</dbReference>
<evidence type="ECO:0000313" key="11">
    <source>
        <dbReference type="Proteomes" id="UP000469559"/>
    </source>
</evidence>
<dbReference type="InterPro" id="IPR037185">
    <property type="entry name" value="EmrE-like"/>
</dbReference>
<evidence type="ECO:0000259" key="9">
    <source>
        <dbReference type="Pfam" id="PF03151"/>
    </source>
</evidence>
<dbReference type="InterPro" id="IPR050186">
    <property type="entry name" value="TPT_transporter"/>
</dbReference>
<comment type="subunit">
    <text evidence="4">Homooligomer.</text>
</comment>
<comment type="subcellular location">
    <subcellularLocation>
        <location evidence="2">Endoplasmic reticulum membrane</location>
        <topology evidence="2">Multi-pass membrane protein</topology>
    </subcellularLocation>
</comment>
<evidence type="ECO:0000256" key="2">
    <source>
        <dbReference type="ARBA" id="ARBA00004477"/>
    </source>
</evidence>
<evidence type="ECO:0000256" key="4">
    <source>
        <dbReference type="ARBA" id="ARBA00011182"/>
    </source>
</evidence>
<proteinExistence type="inferred from homology"/>
<feature type="domain" description="Sugar phosphate transporter" evidence="9">
    <location>
        <begin position="158"/>
        <end position="335"/>
    </location>
</feature>
<reference evidence="10 11" key="1">
    <citation type="submission" date="2018-05" db="EMBL/GenBank/DDBJ databases">
        <title>Whole genome sequencing for identification of molecular markers to develop diagnostic detection tools for the regulated plant pathogen Lachnellula willkommii.</title>
        <authorList>
            <person name="Giroux E."/>
            <person name="Bilodeau G."/>
        </authorList>
    </citation>
    <scope>NUCLEOTIDE SEQUENCE [LARGE SCALE GENOMIC DNA]</scope>
    <source>
        <strain evidence="10 11">CBS 203.66</strain>
    </source>
</reference>
<comment type="similarity">
    <text evidence="3">Belongs to the TPT transporter family. SLC35D subfamily.</text>
</comment>
<dbReference type="Proteomes" id="UP000469559">
    <property type="component" value="Unassembled WGS sequence"/>
</dbReference>
<dbReference type="AlphaFoldDB" id="A0A8T9BMF2"/>
<keyword evidence="7 8" id="KW-0472">Membrane</keyword>
<dbReference type="GO" id="GO:0005789">
    <property type="term" value="C:endoplasmic reticulum membrane"/>
    <property type="evidence" value="ECO:0007669"/>
    <property type="project" value="UniProtKB-SubCell"/>
</dbReference>
<dbReference type="Pfam" id="PF03151">
    <property type="entry name" value="TPT"/>
    <property type="match status" value="1"/>
</dbReference>
<evidence type="ECO:0000256" key="1">
    <source>
        <dbReference type="ARBA" id="ARBA00003420"/>
    </source>
</evidence>
<evidence type="ECO:0000256" key="5">
    <source>
        <dbReference type="ARBA" id="ARBA00022692"/>
    </source>
</evidence>
<evidence type="ECO:0000313" key="10">
    <source>
        <dbReference type="EMBL" id="TVY19499.1"/>
    </source>
</evidence>
<comment type="function">
    <text evidence="1">Involved in the import of GDP-mannose from the cytoplasm into the Golgi lumen.</text>
</comment>
<keyword evidence="11" id="KW-1185">Reference proteome</keyword>
<protein>
    <submittedName>
        <fullName evidence="10">Solute carrier family 35 member E3</fullName>
    </submittedName>
</protein>
<evidence type="ECO:0000256" key="6">
    <source>
        <dbReference type="ARBA" id="ARBA00022989"/>
    </source>
</evidence>
<keyword evidence="5 8" id="KW-0812">Transmembrane</keyword>
<sequence>MNESENAGEDVEMSTRLLNDDSKEQPAAVAVTAESPKGLRKQIIDVACIMLNITSTVTLVFLNKWYDLPRPPIEEHADMLCNVAFHLHIDSPMDSQSKTLQPIHPRPTAVPTNGTVMQFLRRLFNIGELEFGIQLHWILPARLPIPTPFTKIMTTPCVALLQYFVLGKSTSFLTLGALASVCVGVGLTNTGAAGTTTLGASIATAAFTVTAFYQVWIGKKMKDFSVSSPQLLLNQAPISVLLLAFLAPVFDTMPEVEKIPSDTLVALFLSGLAAALLNLSQFLIIGRMSALTFNVASNVKTVIILSYGWVSEGRSLTVKDSLGIVLALGGATLYSQLSQN</sequence>
<accession>A0A8T9BMF2</accession>
<organism evidence="10 11">
    <name type="scientific">Lachnellula arida</name>
    <dbReference type="NCBI Taxonomy" id="1316785"/>
    <lineage>
        <taxon>Eukaryota</taxon>
        <taxon>Fungi</taxon>
        <taxon>Dikarya</taxon>
        <taxon>Ascomycota</taxon>
        <taxon>Pezizomycotina</taxon>
        <taxon>Leotiomycetes</taxon>
        <taxon>Helotiales</taxon>
        <taxon>Lachnaceae</taxon>
        <taxon>Lachnellula</taxon>
    </lineage>
</organism>
<dbReference type="OrthoDB" id="5547497at2759"/>